<accession>A0AAD5PLM7</accession>
<dbReference type="GO" id="GO:0005829">
    <property type="term" value="C:cytosol"/>
    <property type="evidence" value="ECO:0007669"/>
    <property type="project" value="TreeGrafter"/>
</dbReference>
<dbReference type="EMBL" id="WJBH02000273">
    <property type="protein sequence ID" value="KAI9549763.1"/>
    <property type="molecule type" value="Genomic_DNA"/>
</dbReference>
<organism evidence="6 7">
    <name type="scientific">Daphnia sinensis</name>
    <dbReference type="NCBI Taxonomy" id="1820382"/>
    <lineage>
        <taxon>Eukaryota</taxon>
        <taxon>Metazoa</taxon>
        <taxon>Ecdysozoa</taxon>
        <taxon>Arthropoda</taxon>
        <taxon>Crustacea</taxon>
        <taxon>Branchiopoda</taxon>
        <taxon>Diplostraca</taxon>
        <taxon>Cladocera</taxon>
        <taxon>Anomopoda</taxon>
        <taxon>Daphniidae</taxon>
        <taxon>Daphnia</taxon>
        <taxon>Daphnia similis group</taxon>
    </lineage>
</organism>
<keyword evidence="3" id="KW-0520">NAD</keyword>
<dbReference type="AlphaFoldDB" id="A0AAD5PLM7"/>
<dbReference type="Pfam" id="PF08125">
    <property type="entry name" value="Mannitol_dh_C"/>
    <property type="match status" value="1"/>
</dbReference>
<dbReference type="InterPro" id="IPR013328">
    <property type="entry name" value="6PGD_dom2"/>
</dbReference>
<gene>
    <name evidence="6" type="ORF">GHT06_004021</name>
</gene>
<feature type="domain" description="Mannitol dehydrogenase C-terminal" evidence="5">
    <location>
        <begin position="146"/>
        <end position="236"/>
    </location>
</feature>
<comment type="similarity">
    <text evidence="1">Belongs to the mannitol dehydrogenase family.</text>
</comment>
<dbReference type="InterPro" id="IPR008927">
    <property type="entry name" value="6-PGluconate_DH-like_C_sf"/>
</dbReference>
<dbReference type="InterPro" id="IPR036291">
    <property type="entry name" value="NAD(P)-bd_dom_sf"/>
</dbReference>
<sequence>MKAQNCQFHVIEEGKKNGEIYRSSRLIQSVSGDLEKGLILIPCELIEKNGQILKSCILEYARLWGLSTLFADWVLKACIFCDTLVDRIVPGFPKDRFQELENQLGYHDELIVMAEPFHLWVIEAPEQVKNEFPLDQAGLNVKFVPDLTPYRTQKVRILNGGHTALVPWAYLNGMRTVRESVENPIIGKFLRDVIFEEIIPTLEIPKEELEKYAESVLERFANPFIVHELKSIALNAFPSSEYGFYPRFLAIGKNTNDGPKISSCHLLHCSSFTKENSKENHFRSMTKNPF</sequence>
<comment type="caution">
    <text evidence="6">The sequence shown here is derived from an EMBL/GenBank/DDBJ whole genome shotgun (WGS) entry which is preliminary data.</text>
</comment>
<dbReference type="SUPFAM" id="SSF51735">
    <property type="entry name" value="NAD(P)-binding Rossmann-fold domains"/>
    <property type="match status" value="1"/>
</dbReference>
<feature type="domain" description="Mannitol dehydrogenase N-terminal" evidence="4">
    <location>
        <begin position="33"/>
        <end position="134"/>
    </location>
</feature>
<evidence type="ECO:0000313" key="7">
    <source>
        <dbReference type="Proteomes" id="UP000820818"/>
    </source>
</evidence>
<dbReference type="PRINTS" id="PR00084">
    <property type="entry name" value="MTLDHDRGNASE"/>
</dbReference>
<evidence type="ECO:0000259" key="5">
    <source>
        <dbReference type="Pfam" id="PF08125"/>
    </source>
</evidence>
<dbReference type="InterPro" id="IPR013131">
    <property type="entry name" value="Mannitol_DH_N"/>
</dbReference>
<proteinExistence type="inferred from homology"/>
<dbReference type="InterPro" id="IPR013118">
    <property type="entry name" value="Mannitol_DH_C"/>
</dbReference>
<evidence type="ECO:0000313" key="6">
    <source>
        <dbReference type="EMBL" id="KAI9549763.1"/>
    </source>
</evidence>
<protein>
    <submittedName>
        <fullName evidence="6">Altrote oxidoreductase-like</fullName>
    </submittedName>
</protein>
<reference evidence="6" key="1">
    <citation type="submission" date="2022-05" db="EMBL/GenBank/DDBJ databases">
        <title>A multi-omics perspective on studying reproductive biology in Daphnia sinensis.</title>
        <authorList>
            <person name="Jia J."/>
        </authorList>
    </citation>
    <scope>NUCLEOTIDE SEQUENCE</scope>
    <source>
        <strain evidence="6">WSL</strain>
    </source>
</reference>
<dbReference type="Gene3D" id="3.40.50.720">
    <property type="entry name" value="NAD(P)-binding Rossmann-like Domain"/>
    <property type="match status" value="1"/>
</dbReference>
<evidence type="ECO:0000256" key="3">
    <source>
        <dbReference type="ARBA" id="ARBA00023027"/>
    </source>
</evidence>
<dbReference type="SUPFAM" id="SSF48179">
    <property type="entry name" value="6-phosphogluconate dehydrogenase C-terminal domain-like"/>
    <property type="match status" value="1"/>
</dbReference>
<dbReference type="PANTHER" id="PTHR30524">
    <property type="entry name" value="MANNITOL-1-PHOSPHATE 5-DEHYDROGENASE"/>
    <property type="match status" value="1"/>
</dbReference>
<name>A0AAD5PLM7_9CRUS</name>
<keyword evidence="2" id="KW-0560">Oxidoreductase</keyword>
<dbReference type="Pfam" id="PF01232">
    <property type="entry name" value="Mannitol_dh"/>
    <property type="match status" value="1"/>
</dbReference>
<evidence type="ECO:0000256" key="1">
    <source>
        <dbReference type="ARBA" id="ARBA00006541"/>
    </source>
</evidence>
<dbReference type="GO" id="GO:0008926">
    <property type="term" value="F:mannitol-1-phosphate 5-dehydrogenase activity"/>
    <property type="evidence" value="ECO:0007669"/>
    <property type="project" value="TreeGrafter"/>
</dbReference>
<evidence type="ECO:0000256" key="2">
    <source>
        <dbReference type="ARBA" id="ARBA00023002"/>
    </source>
</evidence>
<dbReference type="InterPro" id="IPR000669">
    <property type="entry name" value="Mannitol_DH"/>
</dbReference>
<evidence type="ECO:0000259" key="4">
    <source>
        <dbReference type="Pfam" id="PF01232"/>
    </source>
</evidence>
<dbReference type="Gene3D" id="1.10.1040.10">
    <property type="entry name" value="N-(1-d-carboxylethyl)-l-norvaline Dehydrogenase, domain 2"/>
    <property type="match status" value="1"/>
</dbReference>
<dbReference type="Proteomes" id="UP000820818">
    <property type="component" value="Unassembled WGS sequence"/>
</dbReference>
<dbReference type="PANTHER" id="PTHR30524:SF0">
    <property type="entry name" value="ALTRONATE OXIDOREDUCTASE-RELATED"/>
    <property type="match status" value="1"/>
</dbReference>
<dbReference type="GO" id="GO:0019592">
    <property type="term" value="P:mannitol catabolic process"/>
    <property type="evidence" value="ECO:0007669"/>
    <property type="project" value="TreeGrafter"/>
</dbReference>
<keyword evidence="7" id="KW-1185">Reference proteome</keyword>